<evidence type="ECO:0000256" key="1">
    <source>
        <dbReference type="SAM" id="SignalP"/>
    </source>
</evidence>
<name>A0A172TL69_9BACL</name>
<reference evidence="2 3" key="1">
    <citation type="submission" date="2015-01" db="EMBL/GenBank/DDBJ databases">
        <title>Paenibacillus swuensis/DY6/whole genome sequencing.</title>
        <authorList>
            <person name="Kim M.K."/>
            <person name="Srinivasan S."/>
            <person name="Lee J.-J."/>
        </authorList>
    </citation>
    <scope>NUCLEOTIDE SEQUENCE [LARGE SCALE GENOMIC DNA]</scope>
    <source>
        <strain evidence="2 3">DY6</strain>
    </source>
</reference>
<organism evidence="2 3">
    <name type="scientific">Paenibacillus swuensis</name>
    <dbReference type="NCBI Taxonomy" id="1178515"/>
    <lineage>
        <taxon>Bacteria</taxon>
        <taxon>Bacillati</taxon>
        <taxon>Bacillota</taxon>
        <taxon>Bacilli</taxon>
        <taxon>Bacillales</taxon>
        <taxon>Paenibacillaceae</taxon>
        <taxon>Paenibacillus</taxon>
    </lineage>
</organism>
<gene>
    <name evidence="2" type="ORF">SY83_17505</name>
</gene>
<keyword evidence="3" id="KW-1185">Reference proteome</keyword>
<dbReference type="EMBL" id="CP011388">
    <property type="protein sequence ID" value="ANE47781.1"/>
    <property type="molecule type" value="Genomic_DNA"/>
</dbReference>
<feature type="signal peptide" evidence="1">
    <location>
        <begin position="1"/>
        <end position="19"/>
    </location>
</feature>
<dbReference type="PATRIC" id="fig|1178515.4.peg.3524"/>
<feature type="chain" id="PRO_5038958888" description="Endonuclease" evidence="1">
    <location>
        <begin position="20"/>
        <end position="161"/>
    </location>
</feature>
<dbReference type="RefSeq" id="WP_068608837.1">
    <property type="nucleotide sequence ID" value="NZ_CP011388.1"/>
</dbReference>
<proteinExistence type="predicted"/>
<keyword evidence="1" id="KW-0732">Signal</keyword>
<protein>
    <recommendedName>
        <fullName evidence="4">Endonuclease</fullName>
    </recommendedName>
</protein>
<dbReference type="AlphaFoldDB" id="A0A172TL69"/>
<dbReference type="Proteomes" id="UP000076927">
    <property type="component" value="Chromosome"/>
</dbReference>
<dbReference type="KEGG" id="pswu:SY83_17505"/>
<sequence length="161" mass="17740">MMKKLFTGVMLLAIVLAVAACSNNKPTEEEVAKTNQVAYNAVKVAVVKVNALFHHDVAADETTPVMTSKTKEDAKEILDGYFDGALSDAIITHYVTDKKAEDRVVVNAEPFFKQELLASKFEDVTVEAGEEDEHVVTTKDAGKFTVKHVEDGDKFIVTKYE</sequence>
<evidence type="ECO:0000313" key="3">
    <source>
        <dbReference type="Proteomes" id="UP000076927"/>
    </source>
</evidence>
<evidence type="ECO:0000313" key="2">
    <source>
        <dbReference type="EMBL" id="ANE47781.1"/>
    </source>
</evidence>
<dbReference type="PROSITE" id="PS51257">
    <property type="entry name" value="PROKAR_LIPOPROTEIN"/>
    <property type="match status" value="1"/>
</dbReference>
<dbReference type="STRING" id="1178515.SY83_17505"/>
<evidence type="ECO:0008006" key="4">
    <source>
        <dbReference type="Google" id="ProtNLM"/>
    </source>
</evidence>
<accession>A0A172TL69</accession>